<dbReference type="RefSeq" id="XP_062662257.1">
    <property type="nucleotide sequence ID" value="XM_062800380.1"/>
</dbReference>
<feature type="domain" description="DUF4246" evidence="2">
    <location>
        <begin position="109"/>
        <end position="593"/>
    </location>
</feature>
<dbReference type="InterPro" id="IPR049207">
    <property type="entry name" value="DUF4246_N"/>
</dbReference>
<dbReference type="PANTHER" id="PTHR33119:SF1">
    <property type="entry name" value="FE2OG DIOXYGENASE DOMAIN-CONTAINING PROTEIN"/>
    <property type="match status" value="1"/>
</dbReference>
<evidence type="ECO:0000313" key="4">
    <source>
        <dbReference type="EMBL" id="KAK3298743.1"/>
    </source>
</evidence>
<dbReference type="Pfam" id="PF14033">
    <property type="entry name" value="DUF4246"/>
    <property type="match status" value="1"/>
</dbReference>
<dbReference type="GeneID" id="87837328"/>
<evidence type="ECO:0000259" key="2">
    <source>
        <dbReference type="Pfam" id="PF14033"/>
    </source>
</evidence>
<name>A0AAE0LV72_9PEZI</name>
<dbReference type="EMBL" id="JAUEPN010000002">
    <property type="protein sequence ID" value="KAK3298743.1"/>
    <property type="molecule type" value="Genomic_DNA"/>
</dbReference>
<keyword evidence="5" id="KW-1185">Reference proteome</keyword>
<dbReference type="InterPro" id="IPR049192">
    <property type="entry name" value="DUF4246_C"/>
</dbReference>
<dbReference type="PANTHER" id="PTHR33119">
    <property type="entry name" value="IFI3P"/>
    <property type="match status" value="1"/>
</dbReference>
<reference evidence="4" key="1">
    <citation type="journal article" date="2023" name="Mol. Phylogenet. Evol.">
        <title>Genome-scale phylogeny and comparative genomics of the fungal order Sordariales.</title>
        <authorList>
            <person name="Hensen N."/>
            <person name="Bonometti L."/>
            <person name="Westerberg I."/>
            <person name="Brannstrom I.O."/>
            <person name="Guillou S."/>
            <person name="Cros-Aarteil S."/>
            <person name="Calhoun S."/>
            <person name="Haridas S."/>
            <person name="Kuo A."/>
            <person name="Mondo S."/>
            <person name="Pangilinan J."/>
            <person name="Riley R."/>
            <person name="LaButti K."/>
            <person name="Andreopoulos B."/>
            <person name="Lipzen A."/>
            <person name="Chen C."/>
            <person name="Yan M."/>
            <person name="Daum C."/>
            <person name="Ng V."/>
            <person name="Clum A."/>
            <person name="Steindorff A."/>
            <person name="Ohm R.A."/>
            <person name="Martin F."/>
            <person name="Silar P."/>
            <person name="Natvig D.O."/>
            <person name="Lalanne C."/>
            <person name="Gautier V."/>
            <person name="Ament-Velasquez S.L."/>
            <person name="Kruys A."/>
            <person name="Hutchinson M.I."/>
            <person name="Powell A.J."/>
            <person name="Barry K."/>
            <person name="Miller A.N."/>
            <person name="Grigoriev I.V."/>
            <person name="Debuchy R."/>
            <person name="Gladieux P."/>
            <person name="Hiltunen Thoren M."/>
            <person name="Johannesson H."/>
        </authorList>
    </citation>
    <scope>NUCLEOTIDE SEQUENCE</scope>
    <source>
        <strain evidence="4">CBS 168.71</strain>
    </source>
</reference>
<sequence>MNKYPGWNLDLRLTNYKDSHGHYPMGIHFNYYGVNSALMPVRETAMLLVMDRLTDKPNWHTKVFDDEIAKKWKTEALAWPDEDLWDRLNNCHEDGEDDLRIPTPILDKECVDYCILELRHKAEHFKRTRITPTLDATFSIAKSDELVPDELRSTLRESFAILQADQASNPDWHPNTNKTVQDLVHPSMYPLVYGRSLFLPDEVVGVEDAVDKFAGKGEVIPRRAEWGDEPTDEKRWPPVFWGGRGIDKTFWSTVYQWLPANVTFTADGGVRFTSYINNLHPTKYRGIYSAVEKLIETALPMWDQCLAQSTGYQHYDGAGRHSPRFPVPQDPDDENPDNWDIKSAAEMMEMEAAANLDEELLGQTGLSNDERKSTGQPNYADLEGEEQAELEERWYEARKPIQLRPPAFSTSKVDYAVDPKKTLREMFKDTGLQIIVKMASIELTPENPEFSPGGWHVEGQMNEHIVGTALYYLDSENITESHLDFRTFTTREQEDEFEVGQDAYHWMESIYGARFGCGSGSACLQRYGSVLTPPGRLLAFPNVFQHRVSGFRLADPTKPGHRRFIALWLVDPKMRIISTANVPPQQDSWWAEKAFGASSSEGNNDLSGIPPEIAQLLVERGVGGDQLAEALAAGKAGEPKLPVELLAMVRKELGDGLPMSREEAEEHRLKLMTSRSVFQDAARTRWQHETYSFCEH</sequence>
<dbReference type="Proteomes" id="UP001278766">
    <property type="component" value="Unassembled WGS sequence"/>
</dbReference>
<evidence type="ECO:0000313" key="5">
    <source>
        <dbReference type="Proteomes" id="UP001278766"/>
    </source>
</evidence>
<evidence type="ECO:0000259" key="3">
    <source>
        <dbReference type="Pfam" id="PF21666"/>
    </source>
</evidence>
<dbReference type="Pfam" id="PF21666">
    <property type="entry name" value="DUF4246_N"/>
    <property type="match status" value="1"/>
</dbReference>
<evidence type="ECO:0000256" key="1">
    <source>
        <dbReference type="SAM" id="MobiDB-lite"/>
    </source>
</evidence>
<proteinExistence type="predicted"/>
<feature type="domain" description="DUF4246" evidence="3">
    <location>
        <begin position="4"/>
        <end position="75"/>
    </location>
</feature>
<gene>
    <name evidence="4" type="ORF">B0H64DRAFT_318307</name>
</gene>
<protein>
    <submittedName>
        <fullName evidence="4">Uncharacterized protein</fullName>
    </submittedName>
</protein>
<organism evidence="4 5">
    <name type="scientific">Chaetomium fimeti</name>
    <dbReference type="NCBI Taxonomy" id="1854472"/>
    <lineage>
        <taxon>Eukaryota</taxon>
        <taxon>Fungi</taxon>
        <taxon>Dikarya</taxon>
        <taxon>Ascomycota</taxon>
        <taxon>Pezizomycotina</taxon>
        <taxon>Sordariomycetes</taxon>
        <taxon>Sordariomycetidae</taxon>
        <taxon>Sordariales</taxon>
        <taxon>Chaetomiaceae</taxon>
        <taxon>Chaetomium</taxon>
    </lineage>
</organism>
<comment type="caution">
    <text evidence="4">The sequence shown here is derived from an EMBL/GenBank/DDBJ whole genome shotgun (WGS) entry which is preliminary data.</text>
</comment>
<accession>A0AAE0LV72</accession>
<feature type="region of interest" description="Disordered" evidence="1">
    <location>
        <begin position="317"/>
        <end position="338"/>
    </location>
</feature>
<reference evidence="4" key="2">
    <citation type="submission" date="2023-06" db="EMBL/GenBank/DDBJ databases">
        <authorList>
            <consortium name="Lawrence Berkeley National Laboratory"/>
            <person name="Haridas S."/>
            <person name="Hensen N."/>
            <person name="Bonometti L."/>
            <person name="Westerberg I."/>
            <person name="Brannstrom I.O."/>
            <person name="Guillou S."/>
            <person name="Cros-Aarteil S."/>
            <person name="Calhoun S."/>
            <person name="Kuo A."/>
            <person name="Mondo S."/>
            <person name="Pangilinan J."/>
            <person name="Riley R."/>
            <person name="Labutti K."/>
            <person name="Andreopoulos B."/>
            <person name="Lipzen A."/>
            <person name="Chen C."/>
            <person name="Yanf M."/>
            <person name="Daum C."/>
            <person name="Ng V."/>
            <person name="Clum A."/>
            <person name="Steindorff A."/>
            <person name="Ohm R."/>
            <person name="Martin F."/>
            <person name="Silar P."/>
            <person name="Natvig D."/>
            <person name="Lalanne C."/>
            <person name="Gautier V."/>
            <person name="Ament-Velasquez S.L."/>
            <person name="Kruys A."/>
            <person name="Hutchinson M.I."/>
            <person name="Powell A.J."/>
            <person name="Barry K."/>
            <person name="Miller A.N."/>
            <person name="Grigoriev I.V."/>
            <person name="Debuchy R."/>
            <person name="Gladieux P."/>
            <person name="Thoren M.H."/>
            <person name="Johannesson H."/>
        </authorList>
    </citation>
    <scope>NUCLEOTIDE SEQUENCE</scope>
    <source>
        <strain evidence="4">CBS 168.71</strain>
    </source>
</reference>
<dbReference type="AlphaFoldDB" id="A0AAE0LV72"/>
<dbReference type="InterPro" id="IPR025340">
    <property type="entry name" value="DUF4246"/>
</dbReference>